<keyword evidence="2" id="KW-1185">Reference proteome</keyword>
<dbReference type="Proteomes" id="UP001195483">
    <property type="component" value="Unassembled WGS sequence"/>
</dbReference>
<protein>
    <submittedName>
        <fullName evidence="1">Uncharacterized protein</fullName>
    </submittedName>
</protein>
<sequence length="108" mass="11857">MGIPVMVNPPARTTSKSVDTVFYDRKTVQKSSSYVFISCHLSSREQQFGLCQARHVRQTCNLSVRQGIIQIGEIRNAMSVNAEMPLHGVTGAIHVCIQLLLRGSIGDA</sequence>
<dbReference type="EMBL" id="JAEAOA010002192">
    <property type="protein sequence ID" value="KAK3577148.1"/>
    <property type="molecule type" value="Genomic_DNA"/>
</dbReference>
<comment type="caution">
    <text evidence="1">The sequence shown here is derived from an EMBL/GenBank/DDBJ whole genome shotgun (WGS) entry which is preliminary data.</text>
</comment>
<evidence type="ECO:0000313" key="1">
    <source>
        <dbReference type="EMBL" id="KAK3577148.1"/>
    </source>
</evidence>
<reference evidence="1" key="2">
    <citation type="journal article" date="2021" name="Genome Biol. Evol.">
        <title>Developing a high-quality reference genome for a parasitic bivalve with doubly uniparental inheritance (Bivalvia: Unionida).</title>
        <authorList>
            <person name="Smith C.H."/>
        </authorList>
    </citation>
    <scope>NUCLEOTIDE SEQUENCE</scope>
    <source>
        <strain evidence="1">CHS0354</strain>
        <tissue evidence="1">Mantle</tissue>
    </source>
</reference>
<name>A0AAE0RP46_9BIVA</name>
<organism evidence="1 2">
    <name type="scientific">Potamilus streckersoni</name>
    <dbReference type="NCBI Taxonomy" id="2493646"/>
    <lineage>
        <taxon>Eukaryota</taxon>
        <taxon>Metazoa</taxon>
        <taxon>Spiralia</taxon>
        <taxon>Lophotrochozoa</taxon>
        <taxon>Mollusca</taxon>
        <taxon>Bivalvia</taxon>
        <taxon>Autobranchia</taxon>
        <taxon>Heteroconchia</taxon>
        <taxon>Palaeoheterodonta</taxon>
        <taxon>Unionida</taxon>
        <taxon>Unionoidea</taxon>
        <taxon>Unionidae</taxon>
        <taxon>Ambleminae</taxon>
        <taxon>Lampsilini</taxon>
        <taxon>Potamilus</taxon>
    </lineage>
</organism>
<proteinExistence type="predicted"/>
<reference evidence="1" key="1">
    <citation type="journal article" date="2021" name="Genome Biol. Evol.">
        <title>A High-Quality Reference Genome for a Parasitic Bivalve with Doubly Uniparental Inheritance (Bivalvia: Unionida).</title>
        <authorList>
            <person name="Smith C.H."/>
        </authorList>
    </citation>
    <scope>NUCLEOTIDE SEQUENCE</scope>
    <source>
        <strain evidence="1">CHS0354</strain>
    </source>
</reference>
<gene>
    <name evidence="1" type="ORF">CHS0354_037484</name>
</gene>
<accession>A0AAE0RP46</accession>
<reference evidence="1" key="3">
    <citation type="submission" date="2023-05" db="EMBL/GenBank/DDBJ databases">
        <authorList>
            <person name="Smith C.H."/>
        </authorList>
    </citation>
    <scope>NUCLEOTIDE SEQUENCE</scope>
    <source>
        <strain evidence="1">CHS0354</strain>
        <tissue evidence="1">Mantle</tissue>
    </source>
</reference>
<dbReference type="AlphaFoldDB" id="A0AAE0RP46"/>
<evidence type="ECO:0000313" key="2">
    <source>
        <dbReference type="Proteomes" id="UP001195483"/>
    </source>
</evidence>